<dbReference type="Proteomes" id="UP000605670">
    <property type="component" value="Unassembled WGS sequence"/>
</dbReference>
<dbReference type="InterPro" id="IPR002071">
    <property type="entry name" value="Thermonucl_AS"/>
</dbReference>
<keyword evidence="3" id="KW-1185">Reference proteome</keyword>
<dbReference type="InterPro" id="IPR035437">
    <property type="entry name" value="SNase_OB-fold_sf"/>
</dbReference>
<dbReference type="PROSITE" id="PS01284">
    <property type="entry name" value="TNASE_2"/>
    <property type="match status" value="1"/>
</dbReference>
<sequence>MTRKDLGCLLVLVALGIAVWLALRLTGTSLGDLRDRVLGGAGATDLETVTVRSVLDGDTVQVERPDGTTVRVRLMNIDAPETGYRTGAEPECLAEQARSHLGELLTRGTAVGLELGPDPRDRYGRTVALVWRGDVLVNAEMARAGLAVPLLVGANDLGYDAVLDAFDEARERGVGFFDPDLGCAEPLWLRPQG</sequence>
<dbReference type="Gene3D" id="2.40.50.90">
    <property type="match status" value="1"/>
</dbReference>
<accession>A0A917BJQ6</accession>
<dbReference type="AlphaFoldDB" id="A0A917BJQ6"/>
<evidence type="ECO:0000259" key="1">
    <source>
        <dbReference type="PROSITE" id="PS50830"/>
    </source>
</evidence>
<reference evidence="2" key="2">
    <citation type="submission" date="2020-09" db="EMBL/GenBank/DDBJ databases">
        <authorList>
            <person name="Sun Q."/>
            <person name="Zhou Y."/>
        </authorList>
    </citation>
    <scope>NUCLEOTIDE SEQUENCE</scope>
    <source>
        <strain evidence="2">CGMCC 1.12160</strain>
    </source>
</reference>
<reference evidence="2" key="1">
    <citation type="journal article" date="2014" name="Int. J. Syst. Evol. Microbiol.">
        <title>Complete genome sequence of Corynebacterium casei LMG S-19264T (=DSM 44701T), isolated from a smear-ripened cheese.</title>
        <authorList>
            <consortium name="US DOE Joint Genome Institute (JGI-PGF)"/>
            <person name="Walter F."/>
            <person name="Albersmeier A."/>
            <person name="Kalinowski J."/>
            <person name="Ruckert C."/>
        </authorList>
    </citation>
    <scope>NUCLEOTIDE SEQUENCE</scope>
    <source>
        <strain evidence="2">CGMCC 1.12160</strain>
    </source>
</reference>
<dbReference type="EMBL" id="BMEM01000001">
    <property type="protein sequence ID" value="GGF46129.1"/>
    <property type="molecule type" value="Genomic_DNA"/>
</dbReference>
<organism evidence="2 3">
    <name type="scientific">Ornithinimicrobium tianjinense</name>
    <dbReference type="NCBI Taxonomy" id="1195761"/>
    <lineage>
        <taxon>Bacteria</taxon>
        <taxon>Bacillati</taxon>
        <taxon>Actinomycetota</taxon>
        <taxon>Actinomycetes</taxon>
        <taxon>Micrococcales</taxon>
        <taxon>Ornithinimicrobiaceae</taxon>
        <taxon>Ornithinimicrobium</taxon>
    </lineage>
</organism>
<evidence type="ECO:0000313" key="2">
    <source>
        <dbReference type="EMBL" id="GGF46129.1"/>
    </source>
</evidence>
<dbReference type="SMART" id="SM00318">
    <property type="entry name" value="SNc"/>
    <property type="match status" value="1"/>
</dbReference>
<dbReference type="PROSITE" id="PS01123">
    <property type="entry name" value="TNASE_1"/>
    <property type="match status" value="1"/>
</dbReference>
<dbReference type="InterPro" id="IPR016071">
    <property type="entry name" value="Staphylococal_nuclease_OB-fold"/>
</dbReference>
<dbReference type="GO" id="GO:0004518">
    <property type="term" value="F:nuclease activity"/>
    <property type="evidence" value="ECO:0007669"/>
    <property type="project" value="InterPro"/>
</dbReference>
<feature type="domain" description="TNase-like" evidence="1">
    <location>
        <begin position="45"/>
        <end position="179"/>
    </location>
</feature>
<evidence type="ECO:0000313" key="3">
    <source>
        <dbReference type="Proteomes" id="UP000605670"/>
    </source>
</evidence>
<dbReference type="GO" id="GO:0003676">
    <property type="term" value="F:nucleic acid binding"/>
    <property type="evidence" value="ECO:0007669"/>
    <property type="project" value="InterPro"/>
</dbReference>
<proteinExistence type="predicted"/>
<name>A0A917BJQ6_9MICO</name>
<gene>
    <name evidence="2" type="ORF">GCM10011366_12320</name>
</gene>
<dbReference type="Pfam" id="PF00565">
    <property type="entry name" value="SNase"/>
    <property type="match status" value="1"/>
</dbReference>
<dbReference type="PROSITE" id="PS50830">
    <property type="entry name" value="TNASE_3"/>
    <property type="match status" value="1"/>
</dbReference>
<protein>
    <submittedName>
        <fullName evidence="2">Thermonuclease</fullName>
    </submittedName>
</protein>
<dbReference type="SUPFAM" id="SSF50199">
    <property type="entry name" value="Staphylococcal nuclease"/>
    <property type="match status" value="1"/>
</dbReference>
<comment type="caution">
    <text evidence="2">The sequence shown here is derived from an EMBL/GenBank/DDBJ whole genome shotgun (WGS) entry which is preliminary data.</text>
</comment>